<comment type="caution">
    <text evidence="2">The sequence shown here is derived from an EMBL/GenBank/DDBJ whole genome shotgun (WGS) entry which is preliminary data.</text>
</comment>
<protein>
    <submittedName>
        <fullName evidence="2">Polysaccharide pyruvyl transferase WcaK-like protein</fullName>
    </submittedName>
</protein>
<dbReference type="EMBL" id="SLWK01000006">
    <property type="protein sequence ID" value="TCO07873.1"/>
    <property type="molecule type" value="Genomic_DNA"/>
</dbReference>
<dbReference type="AlphaFoldDB" id="A0A4R2GHX6"/>
<dbReference type="OrthoDB" id="6058856at2"/>
<gene>
    <name evidence="2" type="ORF">EV194_10613</name>
</gene>
<dbReference type="PANTHER" id="PTHR36836:SF1">
    <property type="entry name" value="COLANIC ACID BIOSYNTHESIS PROTEIN WCAK"/>
    <property type="match status" value="1"/>
</dbReference>
<dbReference type="Pfam" id="PF04230">
    <property type="entry name" value="PS_pyruv_trans"/>
    <property type="match status" value="1"/>
</dbReference>
<dbReference type="InterPro" id="IPR007345">
    <property type="entry name" value="Polysacch_pyruvyl_Trfase"/>
</dbReference>
<name>A0A4R2GHX6_9BACT</name>
<organism evidence="2 3">
    <name type="scientific">Natronoflexus pectinivorans</name>
    <dbReference type="NCBI Taxonomy" id="682526"/>
    <lineage>
        <taxon>Bacteria</taxon>
        <taxon>Pseudomonadati</taxon>
        <taxon>Bacteroidota</taxon>
        <taxon>Bacteroidia</taxon>
        <taxon>Marinilabiliales</taxon>
        <taxon>Marinilabiliaceae</taxon>
        <taxon>Natronoflexus</taxon>
    </lineage>
</organism>
<proteinExistence type="predicted"/>
<keyword evidence="3" id="KW-1185">Reference proteome</keyword>
<keyword evidence="2" id="KW-0808">Transferase</keyword>
<dbReference type="PANTHER" id="PTHR36836">
    <property type="entry name" value="COLANIC ACID BIOSYNTHESIS PROTEIN WCAK"/>
    <property type="match status" value="1"/>
</dbReference>
<evidence type="ECO:0000259" key="1">
    <source>
        <dbReference type="Pfam" id="PF04230"/>
    </source>
</evidence>
<sequence length="404" mass="46150">MTMKATKNVIILGVNPYSGNRGVGALAYSVMSVLDKISKENDVQINIYLVGKSKHIVENRIKVGDTIIQFKQFPFYAGNGLKGVLKFFLTMILSKEILFKTKYVMDMGEGDSFSDIYGKQRFININAPKKTFRFLGKKILLLPQTIGPFNDAKIKKEAKKSIEKSDVVLVRDRMSYDYVTNNTTQKKVKELTDMAFFMPYNKKDFSNGKINVGLNISSLMWHGGYTKNNQFGFKEDYPKLMRAIIEFFLTQANVQIHLISHVVNANSHVENDYEVARFIQDEYASEKITLAPFFLDPIDAKNYISGLDFFTGARMHACIAAFSSGVPVYPIAYSRKFNGLFVETLEYSYLGDLINQNSNEFMTGLEYAFENRIELTEIIQQSKKNIVSHRYTLLIDELSIFLEL</sequence>
<evidence type="ECO:0000313" key="2">
    <source>
        <dbReference type="EMBL" id="TCO07873.1"/>
    </source>
</evidence>
<accession>A0A4R2GHX6</accession>
<evidence type="ECO:0000313" key="3">
    <source>
        <dbReference type="Proteomes" id="UP000295221"/>
    </source>
</evidence>
<dbReference type="Proteomes" id="UP000295221">
    <property type="component" value="Unassembled WGS sequence"/>
</dbReference>
<reference evidence="2 3" key="1">
    <citation type="submission" date="2019-03" db="EMBL/GenBank/DDBJ databases">
        <title>Genomic Encyclopedia of Type Strains, Phase IV (KMG-IV): sequencing the most valuable type-strain genomes for metagenomic binning, comparative biology and taxonomic classification.</title>
        <authorList>
            <person name="Goeker M."/>
        </authorList>
    </citation>
    <scope>NUCLEOTIDE SEQUENCE [LARGE SCALE GENOMIC DNA]</scope>
    <source>
        <strain evidence="2 3">DSM 24179</strain>
    </source>
</reference>
<feature type="domain" description="Polysaccharide pyruvyl transferase" evidence="1">
    <location>
        <begin position="94"/>
        <end position="334"/>
    </location>
</feature>
<dbReference type="GO" id="GO:0016740">
    <property type="term" value="F:transferase activity"/>
    <property type="evidence" value="ECO:0007669"/>
    <property type="project" value="UniProtKB-KW"/>
</dbReference>